<dbReference type="RefSeq" id="WP_095130188.1">
    <property type="nucleotide sequence ID" value="NZ_NIBG01000001.1"/>
</dbReference>
<dbReference type="FunFam" id="3.40.50.2300:FF:000001">
    <property type="entry name" value="DNA-binding response regulator PhoB"/>
    <property type="match status" value="1"/>
</dbReference>
<keyword evidence="5 9" id="KW-0238">DNA-binding</keyword>
<gene>
    <name evidence="12" type="ORF">CCE28_01315</name>
</gene>
<evidence type="ECO:0000259" key="10">
    <source>
        <dbReference type="PROSITE" id="PS50110"/>
    </source>
</evidence>
<evidence type="ECO:0000256" key="4">
    <source>
        <dbReference type="ARBA" id="ARBA00023015"/>
    </source>
</evidence>
<dbReference type="GO" id="GO:0006355">
    <property type="term" value="P:regulation of DNA-templated transcription"/>
    <property type="evidence" value="ECO:0007669"/>
    <property type="project" value="InterPro"/>
</dbReference>
<evidence type="ECO:0000256" key="6">
    <source>
        <dbReference type="ARBA" id="ARBA00023163"/>
    </source>
</evidence>
<dbReference type="PROSITE" id="PS51755">
    <property type="entry name" value="OMPR_PHOB"/>
    <property type="match status" value="1"/>
</dbReference>
<evidence type="ECO:0000313" key="12">
    <source>
        <dbReference type="EMBL" id="PAB61096.1"/>
    </source>
</evidence>
<dbReference type="PROSITE" id="PS50110">
    <property type="entry name" value="RESPONSE_REGULATORY"/>
    <property type="match status" value="1"/>
</dbReference>
<dbReference type="Pfam" id="PF00072">
    <property type="entry name" value="Response_reg"/>
    <property type="match status" value="1"/>
</dbReference>
<evidence type="ECO:0000256" key="1">
    <source>
        <dbReference type="ARBA" id="ARBA00018672"/>
    </source>
</evidence>
<evidence type="ECO:0000256" key="8">
    <source>
        <dbReference type="PROSITE-ProRule" id="PRU00169"/>
    </source>
</evidence>
<dbReference type="SMART" id="SM00862">
    <property type="entry name" value="Trans_reg_C"/>
    <property type="match status" value="1"/>
</dbReference>
<dbReference type="FunFam" id="1.10.10.10:FF:000018">
    <property type="entry name" value="DNA-binding response regulator ResD"/>
    <property type="match status" value="1"/>
</dbReference>
<dbReference type="GO" id="GO:0000156">
    <property type="term" value="F:phosphorelay response regulator activity"/>
    <property type="evidence" value="ECO:0007669"/>
    <property type="project" value="TreeGrafter"/>
</dbReference>
<keyword evidence="2 8" id="KW-0597">Phosphoprotein</keyword>
<dbReference type="GO" id="GO:0000976">
    <property type="term" value="F:transcription cis-regulatory region binding"/>
    <property type="evidence" value="ECO:0007669"/>
    <property type="project" value="TreeGrafter"/>
</dbReference>
<dbReference type="OrthoDB" id="9778712at2"/>
<dbReference type="EMBL" id="NIBG01000001">
    <property type="protein sequence ID" value="PAB61096.1"/>
    <property type="molecule type" value="Genomic_DNA"/>
</dbReference>
<dbReference type="SMART" id="SM00448">
    <property type="entry name" value="REC"/>
    <property type="match status" value="1"/>
</dbReference>
<evidence type="ECO:0000313" key="13">
    <source>
        <dbReference type="Proteomes" id="UP000216024"/>
    </source>
</evidence>
<evidence type="ECO:0000259" key="11">
    <source>
        <dbReference type="PROSITE" id="PS51755"/>
    </source>
</evidence>
<dbReference type="Gene3D" id="1.10.10.10">
    <property type="entry name" value="Winged helix-like DNA-binding domain superfamily/Winged helix DNA-binding domain"/>
    <property type="match status" value="1"/>
</dbReference>
<dbReference type="GO" id="GO:0032993">
    <property type="term" value="C:protein-DNA complex"/>
    <property type="evidence" value="ECO:0007669"/>
    <property type="project" value="TreeGrafter"/>
</dbReference>
<feature type="DNA-binding region" description="OmpR/PhoB-type" evidence="9">
    <location>
        <begin position="122"/>
        <end position="217"/>
    </location>
</feature>
<feature type="domain" description="OmpR/PhoB-type" evidence="11">
    <location>
        <begin position="122"/>
        <end position="217"/>
    </location>
</feature>
<proteinExistence type="predicted"/>
<keyword evidence="4" id="KW-0805">Transcription regulation</keyword>
<dbReference type="PANTHER" id="PTHR48111:SF40">
    <property type="entry name" value="PHOSPHATE REGULON TRANSCRIPTIONAL REGULATORY PROTEIN PHOB"/>
    <property type="match status" value="1"/>
</dbReference>
<dbReference type="CDD" id="cd00383">
    <property type="entry name" value="trans_reg_C"/>
    <property type="match status" value="1"/>
</dbReference>
<dbReference type="SUPFAM" id="SSF46894">
    <property type="entry name" value="C-terminal effector domain of the bipartite response regulators"/>
    <property type="match status" value="1"/>
</dbReference>
<organism evidence="12 13">
    <name type="scientific">Anaeromicrobium sediminis</name>
    <dbReference type="NCBI Taxonomy" id="1478221"/>
    <lineage>
        <taxon>Bacteria</taxon>
        <taxon>Bacillati</taxon>
        <taxon>Bacillota</taxon>
        <taxon>Clostridia</taxon>
        <taxon>Peptostreptococcales</taxon>
        <taxon>Thermotaleaceae</taxon>
        <taxon>Anaeromicrobium</taxon>
    </lineage>
</organism>
<keyword evidence="6" id="KW-0804">Transcription</keyword>
<dbReference type="InterPro" id="IPR011006">
    <property type="entry name" value="CheY-like_superfamily"/>
</dbReference>
<comment type="function">
    <text evidence="7">May play the central regulatory role in sporulation. It may be an element of the effector pathway responsible for the activation of sporulation genes in response to nutritional stress. Spo0A may act in concert with spo0H (a sigma factor) to control the expression of some genes that are critical to the sporulation process.</text>
</comment>
<dbReference type="PANTHER" id="PTHR48111">
    <property type="entry name" value="REGULATOR OF RPOS"/>
    <property type="match status" value="1"/>
</dbReference>
<dbReference type="InterPro" id="IPR001867">
    <property type="entry name" value="OmpR/PhoB-type_DNA-bd"/>
</dbReference>
<evidence type="ECO:0000256" key="3">
    <source>
        <dbReference type="ARBA" id="ARBA00023012"/>
    </source>
</evidence>
<evidence type="ECO:0000256" key="5">
    <source>
        <dbReference type="ARBA" id="ARBA00023125"/>
    </source>
</evidence>
<sequence>MSKILIVEDELPISDLINLNLRMINYETKQVYDGNEALEIIEKENFDLIILDVMLPKLDGFSVMEKIKNKGIPVIFLTAKDSILDKVKGLKSGADDYMVKPFESIELLARVEVVLRRYGKKSGILRFKDLEINLNERVVKKNGEIIDVTLKEYELLILLIENKGMALSREKILEKVWGYDYLGETRTVDMHVQRLRKKFKLEENITTVYKVGYRLKD</sequence>
<protein>
    <recommendedName>
        <fullName evidence="1">Stage 0 sporulation protein A homolog</fullName>
    </recommendedName>
</protein>
<dbReference type="InterPro" id="IPR001789">
    <property type="entry name" value="Sig_transdc_resp-reg_receiver"/>
</dbReference>
<feature type="domain" description="Response regulatory" evidence="10">
    <location>
        <begin position="3"/>
        <end position="115"/>
    </location>
</feature>
<comment type="caution">
    <text evidence="12">The sequence shown here is derived from an EMBL/GenBank/DDBJ whole genome shotgun (WGS) entry which is preliminary data.</text>
</comment>
<dbReference type="AlphaFoldDB" id="A0A267MNI7"/>
<dbReference type="Pfam" id="PF00486">
    <property type="entry name" value="Trans_reg_C"/>
    <property type="match status" value="1"/>
</dbReference>
<evidence type="ECO:0000256" key="9">
    <source>
        <dbReference type="PROSITE-ProRule" id="PRU01091"/>
    </source>
</evidence>
<dbReference type="SUPFAM" id="SSF52172">
    <property type="entry name" value="CheY-like"/>
    <property type="match status" value="1"/>
</dbReference>
<keyword evidence="3" id="KW-0902">Two-component regulatory system</keyword>
<keyword evidence="13" id="KW-1185">Reference proteome</keyword>
<name>A0A267MNI7_9FIRM</name>
<dbReference type="Proteomes" id="UP000216024">
    <property type="component" value="Unassembled WGS sequence"/>
</dbReference>
<dbReference type="Gene3D" id="3.40.50.2300">
    <property type="match status" value="1"/>
</dbReference>
<evidence type="ECO:0000256" key="2">
    <source>
        <dbReference type="ARBA" id="ARBA00022553"/>
    </source>
</evidence>
<dbReference type="InterPro" id="IPR016032">
    <property type="entry name" value="Sig_transdc_resp-reg_C-effctor"/>
</dbReference>
<dbReference type="InterPro" id="IPR039420">
    <property type="entry name" value="WalR-like"/>
</dbReference>
<dbReference type="InterPro" id="IPR036388">
    <property type="entry name" value="WH-like_DNA-bd_sf"/>
</dbReference>
<dbReference type="Gene3D" id="6.10.250.690">
    <property type="match status" value="1"/>
</dbReference>
<feature type="modified residue" description="4-aspartylphosphate" evidence="8">
    <location>
        <position position="52"/>
    </location>
</feature>
<reference evidence="12 13" key="1">
    <citation type="submission" date="2017-06" db="EMBL/GenBank/DDBJ databases">
        <title>Draft genome sequence of anaerobic fermentative bacterium Anaeromicrobium sediminis DY2726D isolated from West Pacific Ocean sediments.</title>
        <authorList>
            <person name="Zeng X."/>
        </authorList>
    </citation>
    <scope>NUCLEOTIDE SEQUENCE [LARGE SCALE GENOMIC DNA]</scope>
    <source>
        <strain evidence="12 13">DY2726D</strain>
    </source>
</reference>
<accession>A0A267MNI7</accession>
<evidence type="ECO:0000256" key="7">
    <source>
        <dbReference type="ARBA" id="ARBA00024867"/>
    </source>
</evidence>
<dbReference type="GO" id="GO:0005829">
    <property type="term" value="C:cytosol"/>
    <property type="evidence" value="ECO:0007669"/>
    <property type="project" value="TreeGrafter"/>
</dbReference>